<evidence type="ECO:0000313" key="16">
    <source>
        <dbReference type="Proteomes" id="UP000253153"/>
    </source>
</evidence>
<feature type="domain" description="EF-hand" evidence="14">
    <location>
        <begin position="318"/>
        <end position="353"/>
    </location>
</feature>
<keyword evidence="9" id="KW-0206">Cytoskeleton</keyword>
<evidence type="ECO:0000256" key="10">
    <source>
        <dbReference type="ARBA" id="ARBA00025194"/>
    </source>
</evidence>
<dbReference type="GO" id="GO:0016197">
    <property type="term" value="P:endosomal transport"/>
    <property type="evidence" value="ECO:0007669"/>
    <property type="project" value="TreeGrafter"/>
</dbReference>
<dbReference type="CDD" id="cd00052">
    <property type="entry name" value="EH"/>
    <property type="match status" value="3"/>
</dbReference>
<evidence type="ECO:0000256" key="4">
    <source>
        <dbReference type="ARBA" id="ARBA00011159"/>
    </source>
</evidence>
<dbReference type="InterPro" id="IPR009060">
    <property type="entry name" value="UBA-like_sf"/>
</dbReference>
<dbReference type="InterPro" id="IPR015940">
    <property type="entry name" value="UBA"/>
</dbReference>
<feature type="compositionally biased region" description="Low complexity" evidence="11">
    <location>
        <begin position="1196"/>
        <end position="1206"/>
    </location>
</feature>
<dbReference type="RefSeq" id="XP_031013517.1">
    <property type="nucleotide sequence ID" value="XM_031162504.1"/>
</dbReference>
<dbReference type="PROSITE" id="PS50222">
    <property type="entry name" value="EF_HAND_2"/>
    <property type="match status" value="2"/>
</dbReference>
<feature type="compositionally biased region" description="Low complexity" evidence="11">
    <location>
        <begin position="1076"/>
        <end position="1097"/>
    </location>
</feature>
<dbReference type="PANTHER" id="PTHR11216:SF170">
    <property type="entry name" value="DYNAMIN ASSOCIATED PROTEIN 160, ISOFORM D"/>
    <property type="match status" value="1"/>
</dbReference>
<feature type="compositionally biased region" description="Polar residues" evidence="11">
    <location>
        <begin position="1142"/>
        <end position="1155"/>
    </location>
</feature>
<evidence type="ECO:0000313" key="15">
    <source>
        <dbReference type="EMBL" id="RBR13180.1"/>
    </source>
</evidence>
<dbReference type="SMART" id="SM00027">
    <property type="entry name" value="EH"/>
    <property type="match status" value="3"/>
</dbReference>
<keyword evidence="5" id="KW-0254">Endocytosis</keyword>
<evidence type="ECO:0000256" key="6">
    <source>
        <dbReference type="ARBA" id="ARBA00022753"/>
    </source>
</evidence>
<feature type="compositionally biased region" description="Low complexity" evidence="11">
    <location>
        <begin position="730"/>
        <end position="749"/>
    </location>
</feature>
<dbReference type="Pfam" id="PF12763">
    <property type="entry name" value="EH"/>
    <property type="match status" value="3"/>
</dbReference>
<feature type="compositionally biased region" description="Basic and acidic residues" evidence="11">
    <location>
        <begin position="704"/>
        <end position="725"/>
    </location>
</feature>
<evidence type="ECO:0000259" key="14">
    <source>
        <dbReference type="PROSITE" id="PS50222"/>
    </source>
</evidence>
<dbReference type="PROSITE" id="PS50030">
    <property type="entry name" value="UBA"/>
    <property type="match status" value="1"/>
</dbReference>
<dbReference type="GO" id="GO:0030479">
    <property type="term" value="C:actin cortical patch"/>
    <property type="evidence" value="ECO:0007669"/>
    <property type="project" value="UniProtKB-SubCell"/>
</dbReference>
<keyword evidence="6" id="KW-0967">Endosome</keyword>
<dbReference type="Proteomes" id="UP000253153">
    <property type="component" value="Unassembled WGS sequence"/>
</dbReference>
<dbReference type="GO" id="GO:0005886">
    <property type="term" value="C:plasma membrane"/>
    <property type="evidence" value="ECO:0007669"/>
    <property type="project" value="UniProtKB-SubCell"/>
</dbReference>
<feature type="domain" description="EF-hand" evidence="14">
    <location>
        <begin position="354"/>
        <end position="387"/>
    </location>
</feature>
<dbReference type="PROSITE" id="PS50031">
    <property type="entry name" value="EH"/>
    <property type="match status" value="3"/>
</dbReference>
<comment type="subcellular location">
    <subcellularLocation>
        <location evidence="3">Cell membrane</location>
        <topology evidence="3">Peripheral membrane protein</topology>
        <orientation evidence="3">Cytoplasmic side</orientation>
    </subcellularLocation>
    <subcellularLocation>
        <location evidence="2">Cytoplasm</location>
        <location evidence="2">Cytoskeleton</location>
        <location evidence="2">Actin patch</location>
    </subcellularLocation>
    <subcellularLocation>
        <location evidence="1">Endosome membrane</location>
        <topology evidence="1">Peripheral membrane protein</topology>
        <orientation evidence="1">Cytoplasmic side</orientation>
    </subcellularLocation>
</comment>
<feature type="compositionally biased region" description="Low complexity" evidence="11">
    <location>
        <begin position="478"/>
        <end position="489"/>
    </location>
</feature>
<feature type="domain" description="EH" evidence="13">
    <location>
        <begin position="319"/>
        <end position="410"/>
    </location>
</feature>
<keyword evidence="16" id="KW-1185">Reference proteome</keyword>
<comment type="subunit">
    <text evidence="4">Component of the PAN1 actin cytoskeleton-regulatory complex.</text>
</comment>
<feature type="compositionally biased region" description="Polar residues" evidence="11">
    <location>
        <begin position="807"/>
        <end position="834"/>
    </location>
</feature>
<feature type="compositionally biased region" description="Polar residues" evidence="11">
    <location>
        <begin position="511"/>
        <end position="530"/>
    </location>
</feature>
<comment type="caution">
    <text evidence="15">The sequence shown here is derived from an EMBL/GenBank/DDBJ whole genome shotgun (WGS) entry which is preliminary data.</text>
</comment>
<keyword evidence="9" id="KW-0963">Cytoplasm</keyword>
<feature type="compositionally biased region" description="Polar residues" evidence="11">
    <location>
        <begin position="960"/>
        <end position="977"/>
    </location>
</feature>
<dbReference type="OrthoDB" id="524326at2759"/>
<dbReference type="PANTHER" id="PTHR11216">
    <property type="entry name" value="EH DOMAIN"/>
    <property type="match status" value="1"/>
</dbReference>
<feature type="region of interest" description="Disordered" evidence="11">
    <location>
        <begin position="764"/>
        <end position="1244"/>
    </location>
</feature>
<dbReference type="GeneID" id="41997800"/>
<evidence type="ECO:0000256" key="3">
    <source>
        <dbReference type="ARBA" id="ARBA00004413"/>
    </source>
</evidence>
<comment type="function">
    <text evidence="10">Component of the PAN1 actin cytoskeleton-regulatory complex required for the internalization of endosomes during actin-coupled endocytosis. The complex links the site of endocytosis to the cell membrane-associated actin cytoskeleton. Mediates uptake of external molecules and vacuolar degradation of plasma membrane proteins. Plays a role in the proper organization of the cell membrane-associated actin cytoskeleton and promotes its destabilization.</text>
</comment>
<evidence type="ECO:0000256" key="5">
    <source>
        <dbReference type="ARBA" id="ARBA00022583"/>
    </source>
</evidence>
<feature type="compositionally biased region" description="Polar residues" evidence="11">
    <location>
        <begin position="1051"/>
        <end position="1069"/>
    </location>
</feature>
<dbReference type="InterPro" id="IPR000261">
    <property type="entry name" value="EH_dom"/>
</dbReference>
<evidence type="ECO:0000259" key="12">
    <source>
        <dbReference type="PROSITE" id="PS50030"/>
    </source>
</evidence>
<dbReference type="GO" id="GO:0006897">
    <property type="term" value="P:endocytosis"/>
    <property type="evidence" value="ECO:0007669"/>
    <property type="project" value="UniProtKB-KW"/>
</dbReference>
<feature type="compositionally biased region" description="Low complexity" evidence="11">
    <location>
        <begin position="790"/>
        <end position="801"/>
    </location>
</feature>
<feature type="region of interest" description="Disordered" evidence="11">
    <location>
        <begin position="392"/>
        <end position="592"/>
    </location>
</feature>
<feature type="compositionally biased region" description="Low complexity" evidence="11">
    <location>
        <begin position="998"/>
        <end position="1008"/>
    </location>
</feature>
<protein>
    <submittedName>
        <fullName evidence="15">Uncharacterized protein</fullName>
    </submittedName>
</protein>
<feature type="compositionally biased region" description="Acidic residues" evidence="11">
    <location>
        <begin position="1102"/>
        <end position="1111"/>
    </location>
</feature>
<keyword evidence="7" id="KW-0175">Coiled coil</keyword>
<dbReference type="InterPro" id="IPR011992">
    <property type="entry name" value="EF-hand-dom_pair"/>
</dbReference>
<feature type="domain" description="UBA" evidence="12">
    <location>
        <begin position="1231"/>
        <end position="1264"/>
    </location>
</feature>
<evidence type="ECO:0000256" key="2">
    <source>
        <dbReference type="ARBA" id="ARBA00004134"/>
    </source>
</evidence>
<dbReference type="GO" id="GO:0005509">
    <property type="term" value="F:calcium ion binding"/>
    <property type="evidence" value="ECO:0007669"/>
    <property type="project" value="InterPro"/>
</dbReference>
<feature type="compositionally biased region" description="Polar residues" evidence="11">
    <location>
        <begin position="860"/>
        <end position="869"/>
    </location>
</feature>
<dbReference type="InterPro" id="IPR002048">
    <property type="entry name" value="EF_hand_dom"/>
</dbReference>
<dbReference type="AlphaFoldDB" id="A0A366RA44"/>
<feature type="compositionally biased region" description="Basic and acidic residues" evidence="11">
    <location>
        <begin position="924"/>
        <end position="934"/>
    </location>
</feature>
<feature type="compositionally biased region" description="Polar residues" evidence="11">
    <location>
        <begin position="275"/>
        <end position="297"/>
    </location>
</feature>
<dbReference type="SUPFAM" id="SSF47473">
    <property type="entry name" value="EF-hand"/>
    <property type="match status" value="3"/>
</dbReference>
<dbReference type="GO" id="GO:0003779">
    <property type="term" value="F:actin binding"/>
    <property type="evidence" value="ECO:0007669"/>
    <property type="project" value="UniProtKB-KW"/>
</dbReference>
<feature type="compositionally biased region" description="Low complexity" evidence="11">
    <location>
        <begin position="1167"/>
        <end position="1181"/>
    </location>
</feature>
<dbReference type="CDD" id="cd14270">
    <property type="entry name" value="UBA"/>
    <property type="match status" value="1"/>
</dbReference>
<keyword evidence="8" id="KW-0009">Actin-binding</keyword>
<evidence type="ECO:0000256" key="1">
    <source>
        <dbReference type="ARBA" id="ARBA00004125"/>
    </source>
</evidence>
<evidence type="ECO:0000256" key="7">
    <source>
        <dbReference type="ARBA" id="ARBA00023054"/>
    </source>
</evidence>
<feature type="domain" description="EH" evidence="13">
    <location>
        <begin position="42"/>
        <end position="118"/>
    </location>
</feature>
<name>A0A366RA44_9HYPO</name>
<dbReference type="SUPFAM" id="SSF46934">
    <property type="entry name" value="UBA-like"/>
    <property type="match status" value="1"/>
</dbReference>
<proteinExistence type="predicted"/>
<feature type="compositionally biased region" description="Low complexity" evidence="11">
    <location>
        <begin position="496"/>
        <end position="508"/>
    </location>
</feature>
<feature type="compositionally biased region" description="Acidic residues" evidence="11">
    <location>
        <begin position="988"/>
        <end position="997"/>
    </location>
</feature>
<dbReference type="Gene3D" id="1.10.238.10">
    <property type="entry name" value="EF-hand"/>
    <property type="match status" value="3"/>
</dbReference>
<feature type="compositionally biased region" description="Low complexity" evidence="11">
    <location>
        <begin position="265"/>
        <end position="274"/>
    </location>
</feature>
<evidence type="ECO:0000256" key="8">
    <source>
        <dbReference type="ARBA" id="ARBA00023203"/>
    </source>
</evidence>
<evidence type="ECO:0000259" key="13">
    <source>
        <dbReference type="PROSITE" id="PS50031"/>
    </source>
</evidence>
<dbReference type="SMART" id="SM00054">
    <property type="entry name" value="EFh"/>
    <property type="match status" value="4"/>
</dbReference>
<dbReference type="EMBL" id="QKXC01000188">
    <property type="protein sequence ID" value="RBR13180.1"/>
    <property type="molecule type" value="Genomic_DNA"/>
</dbReference>
<evidence type="ECO:0000256" key="9">
    <source>
        <dbReference type="ARBA" id="ARBA00023212"/>
    </source>
</evidence>
<feature type="compositionally biased region" description="Low complexity" evidence="11">
    <location>
        <begin position="1022"/>
        <end position="1047"/>
    </location>
</feature>
<sequence length="1276" mass="134669">MAQTPDPDPDQADDPIQSHLHLEAPEFNLLNNAPNLNLSPEEKRTYGQLFRQADSESVGVVVGEIAVRFFHKTGLDSRVLGEIWQIADKENRGFLTPAGFGIALRLIGHAQAGREPTPEIALQQAPLPRFDGIAPQPTGGIPPPPPVPVSSPPPPAALQAQSTGGPIRIPPLTPEKVAQYTGLFERQPLQNGQLPGDQARGIFEKSGLPNEALGRIWQLADTEQRGALILTEFIIAMHLLTSMKTGALRSLPNALPAGLYEAASRRAPASRQPSTGPGISSIPRQLSGTAQVRTNSPLGRPPMSPQQSGASDWAVTPADKARFDQIYADLDKGNKGYITGEEAVAFFSQSNLPEDSLAQIWDLADTNSQGQLSREQFAVAMYLIRQQRTGRSVPLPTTLPANLIPPSLRGQVRPQTANSAFDPPPAPVMQAPPPQPKSALDDLFGLDSGSSTPAPPPPAQAPMSTGGSNANDPFAGGSSMTPTSPMKPSLTGTGGSSFKPFIPSSSFGRGLTQQPTGGSAGSGQKLSAPSASEDLLSDNDEASKNISEETTELANLSNQISSLAKQTQDVQAKRTTTQNELNQATSQKQNFEQRLSQLRTLYEKEAQDTRALEEQLSNARKETSKLQAECMTLEGTYRDTQTQHQQTLAALQADQQENANLRERIRVVNGEIAQLKPQIEKLKSDARQQKGLVAINKKQLSTTEGERDKLKSEAEELNKSIDDLRQANTSSPASPSAQIASPAASTSSANNPFFRRTASTDIMGAFASPPPTKNVSDKSFDDLFGPSFPPSSSATPPAQAAFKPQHTGASNASAGSYNTPPVQGSPVMSRQATLSADPPPPPESRQISSSFLPFPDHTESLSSSRQVSPPASRADDPLHGSVTPVPGDFKSSDSVGSVPGAFPGDDLAKSESKDTLSAPNDAPAAKDDESKPTESADPFGGADEAKAKADFENAFAAFTTAKTQSKPSPEANKSSAFDSEFPPISELERDDDEESDSSSDNGGFDDNFTPASPPAKPTTGDASESTHAAPASTSPQPAQQANSPQEPKATSAEQPSSPATITESNAQKSSVDDIFGAAATGTAPASQQAAPSNPPQAKGGFDDLDSDFEGLEDAKEGSADEDFANISRSGLDDFNPVFDSSPPGSQTKTESTAFGNESFDFISASSTGPTQPAAGAQQQKAPEAHDWDAIFSGLDSPSAAAAQPAAPEKPEGTEPHPGQQAMNRTFSTESEHDDPILKSLTSMGYKRSEALEALEKYDYDLDKANLNAANHLASRS</sequence>
<organism evidence="15 16">
    <name type="scientific">Fusarium coffeatum</name>
    <dbReference type="NCBI Taxonomy" id="231269"/>
    <lineage>
        <taxon>Eukaryota</taxon>
        <taxon>Fungi</taxon>
        <taxon>Dikarya</taxon>
        <taxon>Ascomycota</taxon>
        <taxon>Pezizomycotina</taxon>
        <taxon>Sordariomycetes</taxon>
        <taxon>Hypocreomycetidae</taxon>
        <taxon>Hypocreales</taxon>
        <taxon>Nectriaceae</taxon>
        <taxon>Fusarium</taxon>
        <taxon>Fusarium incarnatum-equiseti species complex</taxon>
    </lineage>
</organism>
<feature type="region of interest" description="Disordered" evidence="11">
    <location>
        <begin position="134"/>
        <end position="171"/>
    </location>
</feature>
<feature type="compositionally biased region" description="Polar residues" evidence="11">
    <location>
        <begin position="552"/>
        <end position="592"/>
    </location>
</feature>
<reference evidence="15 16" key="1">
    <citation type="submission" date="2018-06" db="EMBL/GenBank/DDBJ databases">
        <title>Fusarium incarnatum-equiseti species complex species 28.</title>
        <authorList>
            <person name="Gardiner D.M."/>
        </authorList>
    </citation>
    <scope>NUCLEOTIDE SEQUENCE [LARGE SCALE GENOMIC DNA]</scope>
    <source>
        <strain evidence="15 16">FIESC_28</strain>
    </source>
</reference>
<gene>
    <name evidence="15" type="ORF">FIESC28_08366</name>
</gene>
<feature type="domain" description="EH" evidence="13">
    <location>
        <begin position="176"/>
        <end position="266"/>
    </location>
</feature>
<accession>A0A366RA44</accession>
<dbReference type="GO" id="GO:0010008">
    <property type="term" value="C:endosome membrane"/>
    <property type="evidence" value="ECO:0007669"/>
    <property type="project" value="UniProtKB-SubCell"/>
</dbReference>
<evidence type="ECO:0000256" key="11">
    <source>
        <dbReference type="SAM" id="MobiDB-lite"/>
    </source>
</evidence>
<feature type="region of interest" description="Disordered" evidence="11">
    <location>
        <begin position="265"/>
        <end position="314"/>
    </location>
</feature>
<feature type="compositionally biased region" description="Pro residues" evidence="11">
    <location>
        <begin position="422"/>
        <end position="436"/>
    </location>
</feature>
<feature type="region of interest" description="Disordered" evidence="11">
    <location>
        <begin position="698"/>
        <end position="752"/>
    </location>
</feature>
<feature type="compositionally biased region" description="Pro residues" evidence="11">
    <location>
        <begin position="140"/>
        <end position="156"/>
    </location>
</feature>